<dbReference type="InterPro" id="IPR005467">
    <property type="entry name" value="His_kinase_dom"/>
</dbReference>
<dbReference type="Proteomes" id="UP000252893">
    <property type="component" value="Unassembled WGS sequence"/>
</dbReference>
<dbReference type="FunFam" id="1.10.287.130:FF:000063">
    <property type="entry name" value="Hybrid sensor histidine kinase/response regulator"/>
    <property type="match status" value="1"/>
</dbReference>
<feature type="transmembrane region" description="Helical" evidence="12">
    <location>
        <begin position="383"/>
        <end position="403"/>
    </location>
</feature>
<dbReference type="CDD" id="cd00082">
    <property type="entry name" value="HisKA"/>
    <property type="match status" value="1"/>
</dbReference>
<dbReference type="PROSITE" id="PS50283">
    <property type="entry name" value="NA_SOLUT_SYMP_3"/>
    <property type="match status" value="1"/>
</dbReference>
<dbReference type="SUPFAM" id="SSF55785">
    <property type="entry name" value="PYP-like sensor domain (PAS domain)"/>
    <property type="match status" value="1"/>
</dbReference>
<dbReference type="PANTHER" id="PTHR43047:SF9">
    <property type="entry name" value="HISTIDINE KINASE"/>
    <property type="match status" value="1"/>
</dbReference>
<feature type="transmembrane region" description="Helical" evidence="12">
    <location>
        <begin position="37"/>
        <end position="61"/>
    </location>
</feature>
<dbReference type="NCBIfam" id="NF041832">
    <property type="entry name" value="near_NosP_CTERM"/>
    <property type="match status" value="1"/>
</dbReference>
<keyword evidence="16" id="KW-1185">Reference proteome</keyword>
<proteinExistence type="inferred from homology"/>
<reference evidence="15 16" key="1">
    <citation type="submission" date="2018-06" db="EMBL/GenBank/DDBJ databases">
        <title>Genomic Encyclopedia of Type Strains, Phase IV (KMG-IV): sequencing the most valuable type-strain genomes for metagenomic binning, comparative biology and taxonomic classification.</title>
        <authorList>
            <person name="Goeker M."/>
        </authorList>
    </citation>
    <scope>NUCLEOTIDE SEQUENCE [LARGE SCALE GENOMIC DNA]</scope>
    <source>
        <strain evidence="15 16">DSM 25619</strain>
    </source>
</reference>
<dbReference type="GO" id="GO:0005886">
    <property type="term" value="C:plasma membrane"/>
    <property type="evidence" value="ECO:0007669"/>
    <property type="project" value="TreeGrafter"/>
</dbReference>
<feature type="transmembrane region" description="Helical" evidence="12">
    <location>
        <begin position="238"/>
        <end position="262"/>
    </location>
</feature>
<dbReference type="InterPro" id="IPR035965">
    <property type="entry name" value="PAS-like_dom_sf"/>
</dbReference>
<dbReference type="InterPro" id="IPR036890">
    <property type="entry name" value="HATPase_C_sf"/>
</dbReference>
<dbReference type="InterPro" id="IPR001734">
    <property type="entry name" value="Na/solute_symporter"/>
</dbReference>
<dbReference type="CDD" id="cd00156">
    <property type="entry name" value="REC"/>
    <property type="match status" value="1"/>
</dbReference>
<dbReference type="InterPro" id="IPR003594">
    <property type="entry name" value="HATPase_dom"/>
</dbReference>
<feature type="domain" description="Histidine kinase" evidence="13">
    <location>
        <begin position="805"/>
        <end position="1016"/>
    </location>
</feature>
<comment type="caution">
    <text evidence="15">The sequence shown here is derived from an EMBL/GenBank/DDBJ whole genome shotgun (WGS) entry which is preliminary data.</text>
</comment>
<dbReference type="SMART" id="SM00448">
    <property type="entry name" value="REC"/>
    <property type="match status" value="1"/>
</dbReference>
<dbReference type="InterPro" id="IPR011006">
    <property type="entry name" value="CheY-like_superfamily"/>
</dbReference>
<dbReference type="EMBL" id="QNRH01000001">
    <property type="protein sequence ID" value="RBO98484.1"/>
    <property type="molecule type" value="Genomic_DNA"/>
</dbReference>
<feature type="transmembrane region" description="Helical" evidence="12">
    <location>
        <begin position="154"/>
        <end position="179"/>
    </location>
</feature>
<feature type="transmembrane region" description="Helical" evidence="12">
    <location>
        <begin position="443"/>
        <end position="465"/>
    </location>
</feature>
<evidence type="ECO:0000256" key="4">
    <source>
        <dbReference type="ARBA" id="ARBA00012438"/>
    </source>
</evidence>
<dbReference type="GO" id="GO:0000155">
    <property type="term" value="F:phosphorelay sensor kinase activity"/>
    <property type="evidence" value="ECO:0007669"/>
    <property type="project" value="InterPro"/>
</dbReference>
<evidence type="ECO:0000313" key="15">
    <source>
        <dbReference type="EMBL" id="RBO98484.1"/>
    </source>
</evidence>
<keyword evidence="8" id="KW-0418">Kinase</keyword>
<evidence type="ECO:0000313" key="16">
    <source>
        <dbReference type="Proteomes" id="UP000252893"/>
    </source>
</evidence>
<keyword evidence="6" id="KW-0808">Transferase</keyword>
<evidence type="ECO:0000259" key="14">
    <source>
        <dbReference type="PROSITE" id="PS50110"/>
    </source>
</evidence>
<evidence type="ECO:0000256" key="6">
    <source>
        <dbReference type="ARBA" id="ARBA00022679"/>
    </source>
</evidence>
<dbReference type="Pfam" id="PF00072">
    <property type="entry name" value="Response_reg"/>
    <property type="match status" value="1"/>
</dbReference>
<sequence length="1165" mass="128508">MHGWIIIGIAFLYLILLFAVASIGDRKASRRMAKPRPYIYAFSLAVYCTSWTFFGSVGLAADRGLEFLGIYIGPILVFTFGNKFLRHVVRLAKAERITSIADFLAARYGKSTSVATIGTCIAVVGSMPYIALQLKAVSGSVGMVLAEYQASYDPIVYVFGDISLFVTALLAIFAILFGTRHTDATEHQDGLILAVALESAIKITAFLIVGIATTFFLFGSPLELSQQLQQKNIDLGSMLSQTSVSTWLVHTLLSAAAILMLPRQFHVTVVENRSEKELRTARWLFPVYLILINLFVLPIALQGLINLDASTNADLYVLALPLAAGSHILTLLAFVGGLSAATAMVIVACVALSIMISNHLLLPLLIRYVYRRNKYQQRDLTRLILYTRRATIVIILAVTFSYYRASSSTFGLASIGLVSFAAIAQFAPPLIGGLVWRNANARGAVLGMVCGFAVWGYTLLLPTLANPDAPILQNGLWGLSYLRPQALFGTEALPLTHGALWSLAINTLFFVIGSLSRQSTPLERIQASTFMPRNLKTVPVLRRFRTSVTVGEIKNTIARYLGEDRVALAFSRYDHGGDLPLDDKAVADVPLIRFAEQILGSAIGSSSARLVLSLLLQRKDNTAPDTLRLLDDASEALQHNRDLLQTALDQMEQGITVLDKDFRLTCWNRRFRHLLQLPEGLAQVGKPISEVLDRLLHHGEIHESDANMLMRTLERAHEPSRILLRSTGRIIEIAANPMPDGGIVASYTDITASVEADNAMKRLNESLEQRVADRTTELLDVNKQLIQAQKLAEEANFGKTRFLAAAGHDILQPLNAARLYSTALSERLQETEAQLARNIDSSLEAVEGILSALLDISRLDTGALKPELSLFRLDRLLQQVVTDFTPLATSKDLQLRVVPCSLSVFSDRNLLRRLLQNLISNSIKYSRSGKILIGVRRRGDNLEIKVADTGIGIAPDKQQLVFREFYRLDEGISQADGLGLGLSIVDRIVRVLNLSIHLRSEHGKGTCFSVIIPKSQEPATETANDQLPARRRSNALQGMRVLCIDNDPLILDGMHTLLGGWGCDMTLIRDGAQLKDWCQQVARKQTTVRILPDIILADYHLNRENGLDMIGYIRETLGHSIPAVLVTADRSKEVKLQAKEENVHVLNKPLKPAALRALLAHYHLR</sequence>
<dbReference type="InterPro" id="IPR038377">
    <property type="entry name" value="Na/Glc_symporter_sf"/>
</dbReference>
<dbReference type="Gene3D" id="3.30.565.10">
    <property type="entry name" value="Histidine kinase-like ATPase, C-terminal domain"/>
    <property type="match status" value="1"/>
</dbReference>
<feature type="transmembrane region" description="Helical" evidence="12">
    <location>
        <begin position="6"/>
        <end position="25"/>
    </location>
</feature>
<feature type="transmembrane region" description="Helical" evidence="12">
    <location>
        <begin position="191"/>
        <end position="218"/>
    </location>
</feature>
<keyword evidence="7 12" id="KW-0812">Transmembrane</keyword>
<dbReference type="PROSITE" id="PS50109">
    <property type="entry name" value="HIS_KIN"/>
    <property type="match status" value="1"/>
</dbReference>
<dbReference type="OrthoDB" id="9764438at2"/>
<evidence type="ECO:0000256" key="7">
    <source>
        <dbReference type="ARBA" id="ARBA00022692"/>
    </source>
</evidence>
<feature type="transmembrane region" description="Helical" evidence="12">
    <location>
        <begin position="283"/>
        <end position="305"/>
    </location>
</feature>
<name>A0A366EAJ1_9HYPH</name>
<dbReference type="Pfam" id="PF00512">
    <property type="entry name" value="HisKA"/>
    <property type="match status" value="1"/>
</dbReference>
<feature type="transmembrane region" description="Helical" evidence="12">
    <location>
        <begin position="67"/>
        <end position="85"/>
    </location>
</feature>
<dbReference type="Gene3D" id="3.40.50.2300">
    <property type="match status" value="1"/>
</dbReference>
<dbReference type="CDD" id="cd10322">
    <property type="entry name" value="SLC5sbd"/>
    <property type="match status" value="1"/>
</dbReference>
<keyword evidence="10 12" id="KW-0472">Membrane</keyword>
<dbReference type="SMART" id="SM00387">
    <property type="entry name" value="HATPase_c"/>
    <property type="match status" value="1"/>
</dbReference>
<evidence type="ECO:0000256" key="3">
    <source>
        <dbReference type="ARBA" id="ARBA00006434"/>
    </source>
</evidence>
<feature type="transmembrane region" description="Helical" evidence="12">
    <location>
        <begin position="331"/>
        <end position="362"/>
    </location>
</feature>
<evidence type="ECO:0000256" key="12">
    <source>
        <dbReference type="SAM" id="Phobius"/>
    </source>
</evidence>
<evidence type="ECO:0000256" key="10">
    <source>
        <dbReference type="ARBA" id="ARBA00023136"/>
    </source>
</evidence>
<dbReference type="SUPFAM" id="SSF52172">
    <property type="entry name" value="CheY-like"/>
    <property type="match status" value="1"/>
</dbReference>
<comment type="subcellular location">
    <subcellularLocation>
        <location evidence="2">Membrane</location>
        <topology evidence="2">Multi-pass membrane protein</topology>
    </subcellularLocation>
</comment>
<dbReference type="Gene3D" id="1.10.287.130">
    <property type="match status" value="1"/>
</dbReference>
<dbReference type="FunFam" id="3.30.565.10:FF:000049">
    <property type="entry name" value="Two-component sensor histidine kinase"/>
    <property type="match status" value="1"/>
</dbReference>
<evidence type="ECO:0000256" key="2">
    <source>
        <dbReference type="ARBA" id="ARBA00004141"/>
    </source>
</evidence>
<dbReference type="PRINTS" id="PR00344">
    <property type="entry name" value="BCTRLSENSOR"/>
</dbReference>
<dbReference type="PROSITE" id="PS50110">
    <property type="entry name" value="RESPONSE_REGULATORY"/>
    <property type="match status" value="1"/>
</dbReference>
<dbReference type="InterPro" id="IPR003661">
    <property type="entry name" value="HisK_dim/P_dom"/>
</dbReference>
<dbReference type="Pfam" id="PF02518">
    <property type="entry name" value="HATPase_c"/>
    <property type="match status" value="1"/>
</dbReference>
<feature type="transmembrane region" description="Helical" evidence="12">
    <location>
        <begin position="409"/>
        <end position="431"/>
    </location>
</feature>
<keyword evidence="5 11" id="KW-0597">Phosphoprotein</keyword>
<comment type="similarity">
    <text evidence="3">Belongs to the sodium:solute symporter (SSF) (TC 2.A.21) family.</text>
</comment>
<feature type="modified residue" description="4-aspartylphosphate" evidence="11">
    <location>
        <position position="1098"/>
    </location>
</feature>
<feature type="transmembrane region" description="Helical" evidence="12">
    <location>
        <begin position="114"/>
        <end position="134"/>
    </location>
</feature>
<dbReference type="EC" id="2.7.13.3" evidence="4"/>
<dbReference type="RefSeq" id="WP_113942456.1">
    <property type="nucleotide sequence ID" value="NZ_JBHEEG010000003.1"/>
</dbReference>
<dbReference type="AlphaFoldDB" id="A0A366EAJ1"/>
<dbReference type="InterPro" id="IPR001789">
    <property type="entry name" value="Sig_transdc_resp-reg_receiver"/>
</dbReference>
<feature type="domain" description="Response regulatory" evidence="14">
    <location>
        <begin position="1040"/>
        <end position="1163"/>
    </location>
</feature>
<dbReference type="Pfam" id="PF12860">
    <property type="entry name" value="PAS_7"/>
    <property type="match status" value="1"/>
</dbReference>
<dbReference type="SMART" id="SM00388">
    <property type="entry name" value="HisKA"/>
    <property type="match status" value="1"/>
</dbReference>
<dbReference type="GO" id="GO:0009927">
    <property type="term" value="F:histidine phosphotransfer kinase activity"/>
    <property type="evidence" value="ECO:0007669"/>
    <property type="project" value="TreeGrafter"/>
</dbReference>
<evidence type="ECO:0000256" key="11">
    <source>
        <dbReference type="PROSITE-ProRule" id="PRU00169"/>
    </source>
</evidence>
<evidence type="ECO:0000256" key="9">
    <source>
        <dbReference type="ARBA" id="ARBA00022989"/>
    </source>
</evidence>
<evidence type="ECO:0000259" key="13">
    <source>
        <dbReference type="PROSITE" id="PS50109"/>
    </source>
</evidence>
<evidence type="ECO:0000256" key="5">
    <source>
        <dbReference type="ARBA" id="ARBA00022553"/>
    </source>
</evidence>
<comment type="catalytic activity">
    <reaction evidence="1">
        <text>ATP + protein L-histidine = ADP + protein N-phospho-L-histidine.</text>
        <dbReference type="EC" id="2.7.13.3"/>
    </reaction>
</comment>
<accession>A0A366EAJ1</accession>
<dbReference type="PANTHER" id="PTHR43047">
    <property type="entry name" value="TWO-COMPONENT HISTIDINE PROTEIN KINASE"/>
    <property type="match status" value="1"/>
</dbReference>
<dbReference type="Gene3D" id="3.30.450.20">
    <property type="entry name" value="PAS domain"/>
    <property type="match status" value="1"/>
</dbReference>
<dbReference type="SUPFAM" id="SSF47384">
    <property type="entry name" value="Homodimeric domain of signal transducing histidine kinase"/>
    <property type="match status" value="1"/>
</dbReference>
<dbReference type="InterPro" id="IPR004358">
    <property type="entry name" value="Sig_transdc_His_kin-like_C"/>
</dbReference>
<dbReference type="Gene3D" id="1.20.1730.10">
    <property type="entry name" value="Sodium/glucose cotransporter"/>
    <property type="match status" value="1"/>
</dbReference>
<dbReference type="SUPFAM" id="SSF55874">
    <property type="entry name" value="ATPase domain of HSP90 chaperone/DNA topoisomerase II/histidine kinase"/>
    <property type="match status" value="1"/>
</dbReference>
<organism evidence="15 16">
    <name type="scientific">Pseudochrobactrum asaccharolyticum</name>
    <dbReference type="NCBI Taxonomy" id="354351"/>
    <lineage>
        <taxon>Bacteria</taxon>
        <taxon>Pseudomonadati</taxon>
        <taxon>Pseudomonadota</taxon>
        <taxon>Alphaproteobacteria</taxon>
        <taxon>Hyphomicrobiales</taxon>
        <taxon>Brucellaceae</taxon>
        <taxon>Pseudochrobactrum</taxon>
    </lineage>
</organism>
<gene>
    <name evidence="15" type="ORF">DFR47_10180</name>
</gene>
<keyword evidence="9 12" id="KW-1133">Transmembrane helix</keyword>
<dbReference type="InterPro" id="IPR036097">
    <property type="entry name" value="HisK_dim/P_sf"/>
</dbReference>
<evidence type="ECO:0000256" key="1">
    <source>
        <dbReference type="ARBA" id="ARBA00000085"/>
    </source>
</evidence>
<dbReference type="GO" id="GO:0022857">
    <property type="term" value="F:transmembrane transporter activity"/>
    <property type="evidence" value="ECO:0007669"/>
    <property type="project" value="InterPro"/>
</dbReference>
<protein>
    <recommendedName>
        <fullName evidence="4">histidine kinase</fullName>
        <ecNumber evidence="4">2.7.13.3</ecNumber>
    </recommendedName>
</protein>
<evidence type="ECO:0000256" key="8">
    <source>
        <dbReference type="ARBA" id="ARBA00022777"/>
    </source>
</evidence>